<keyword evidence="5" id="KW-1185">Reference proteome</keyword>
<gene>
    <name evidence="4" type="ORF">VB264_00690</name>
</gene>
<reference evidence="4 5" key="1">
    <citation type="submission" date="2023-12" db="EMBL/GenBank/DDBJ databases">
        <title>Novel species of the genus Arcicella isolated from rivers.</title>
        <authorList>
            <person name="Lu H."/>
        </authorList>
    </citation>
    <scope>NUCLEOTIDE SEQUENCE [LARGE SCALE GENOMIC DNA]</scope>
    <source>
        <strain evidence="4 5">LMG 21963</strain>
    </source>
</reference>
<dbReference type="SMART" id="SM00448">
    <property type="entry name" value="REC"/>
    <property type="match status" value="1"/>
</dbReference>
<proteinExistence type="predicted"/>
<dbReference type="EMBL" id="JAYFUL010000001">
    <property type="protein sequence ID" value="MEA5256280.1"/>
    <property type="molecule type" value="Genomic_DNA"/>
</dbReference>
<evidence type="ECO:0000313" key="5">
    <source>
        <dbReference type="Proteomes" id="UP001304671"/>
    </source>
</evidence>
<dbReference type="InterPro" id="IPR001789">
    <property type="entry name" value="Sig_transdc_resp-reg_receiver"/>
</dbReference>
<dbReference type="PANTHER" id="PTHR44591:SF3">
    <property type="entry name" value="RESPONSE REGULATORY DOMAIN-CONTAINING PROTEIN"/>
    <property type="match status" value="1"/>
</dbReference>
<dbReference type="RefSeq" id="WP_323246092.1">
    <property type="nucleotide sequence ID" value="NZ_JAYFUL010000001.1"/>
</dbReference>
<evidence type="ECO:0000313" key="4">
    <source>
        <dbReference type="EMBL" id="MEA5256280.1"/>
    </source>
</evidence>
<dbReference type="InterPro" id="IPR011006">
    <property type="entry name" value="CheY-like_superfamily"/>
</dbReference>
<sequence length="124" mass="14164">MKTKILFVEDDVVLRNNYVEILELFDFTVIPAEDGEEAMEILQKQDIDVIVSDIRMPRMNGLLFLKNVRAEEKWANLPFILLSAHAENTDYENGIKSGANEYLTKPIRGKDLVNAIQNVIAEVQ</sequence>
<dbReference type="Gene3D" id="3.40.50.2300">
    <property type="match status" value="1"/>
</dbReference>
<dbReference type="Proteomes" id="UP001304671">
    <property type="component" value="Unassembled WGS sequence"/>
</dbReference>
<dbReference type="PANTHER" id="PTHR44591">
    <property type="entry name" value="STRESS RESPONSE REGULATOR PROTEIN 1"/>
    <property type="match status" value="1"/>
</dbReference>
<feature type="modified residue" description="4-aspartylphosphate" evidence="2">
    <location>
        <position position="53"/>
    </location>
</feature>
<feature type="domain" description="Response regulatory" evidence="3">
    <location>
        <begin position="4"/>
        <end position="120"/>
    </location>
</feature>
<accession>A0ABU5QH44</accession>
<dbReference type="PROSITE" id="PS50110">
    <property type="entry name" value="RESPONSE_REGULATORY"/>
    <property type="match status" value="1"/>
</dbReference>
<dbReference type="SUPFAM" id="SSF52172">
    <property type="entry name" value="CheY-like"/>
    <property type="match status" value="1"/>
</dbReference>
<keyword evidence="1 2" id="KW-0597">Phosphoprotein</keyword>
<name>A0ABU5QH44_9BACT</name>
<dbReference type="Pfam" id="PF00072">
    <property type="entry name" value="Response_reg"/>
    <property type="match status" value="1"/>
</dbReference>
<protein>
    <submittedName>
        <fullName evidence="4">Response regulator</fullName>
    </submittedName>
</protein>
<dbReference type="InterPro" id="IPR050595">
    <property type="entry name" value="Bact_response_regulator"/>
</dbReference>
<evidence type="ECO:0000256" key="2">
    <source>
        <dbReference type="PROSITE-ProRule" id="PRU00169"/>
    </source>
</evidence>
<organism evidence="4 5">
    <name type="scientific">Arcicella aquatica</name>
    <dbReference type="NCBI Taxonomy" id="217141"/>
    <lineage>
        <taxon>Bacteria</taxon>
        <taxon>Pseudomonadati</taxon>
        <taxon>Bacteroidota</taxon>
        <taxon>Cytophagia</taxon>
        <taxon>Cytophagales</taxon>
        <taxon>Flectobacillaceae</taxon>
        <taxon>Arcicella</taxon>
    </lineage>
</organism>
<evidence type="ECO:0000259" key="3">
    <source>
        <dbReference type="PROSITE" id="PS50110"/>
    </source>
</evidence>
<comment type="caution">
    <text evidence="4">The sequence shown here is derived from an EMBL/GenBank/DDBJ whole genome shotgun (WGS) entry which is preliminary data.</text>
</comment>
<evidence type="ECO:0000256" key="1">
    <source>
        <dbReference type="ARBA" id="ARBA00022553"/>
    </source>
</evidence>